<keyword evidence="5" id="KW-1185">Reference proteome</keyword>
<evidence type="ECO:0000256" key="2">
    <source>
        <dbReference type="SAM" id="MobiDB-lite"/>
    </source>
</evidence>
<dbReference type="SUPFAM" id="SSF56024">
    <property type="entry name" value="Phospholipase D/nuclease"/>
    <property type="match status" value="1"/>
</dbReference>
<dbReference type="PANTHER" id="PTHR16181:SF29">
    <property type="entry name" value="PROTEIN FAM83A-RELATED"/>
    <property type="match status" value="1"/>
</dbReference>
<dbReference type="Gene3D" id="3.30.870.10">
    <property type="entry name" value="Endonuclease Chain A"/>
    <property type="match status" value="1"/>
</dbReference>
<evidence type="ECO:0000313" key="5">
    <source>
        <dbReference type="Proteomes" id="UP000261620"/>
    </source>
</evidence>
<comment type="similarity">
    <text evidence="1">Belongs to the FAM83 family.</text>
</comment>
<feature type="region of interest" description="Disordered" evidence="2">
    <location>
        <begin position="85"/>
        <end position="116"/>
    </location>
</feature>
<dbReference type="STRING" id="94237.ENSMMOP00000014107"/>
<dbReference type="Pfam" id="PF07894">
    <property type="entry name" value="SACK1"/>
    <property type="match status" value="1"/>
</dbReference>
<accession>A0A3Q3WNV9</accession>
<evidence type="ECO:0000259" key="3">
    <source>
        <dbReference type="Pfam" id="PF07894"/>
    </source>
</evidence>
<dbReference type="OMA" id="QNMRVRV"/>
<dbReference type="AlphaFoldDB" id="A0A3Q3WNV9"/>
<organism evidence="4 5">
    <name type="scientific">Mola mola</name>
    <name type="common">Ocean sunfish</name>
    <name type="synonym">Tetraodon mola</name>
    <dbReference type="NCBI Taxonomy" id="94237"/>
    <lineage>
        <taxon>Eukaryota</taxon>
        <taxon>Metazoa</taxon>
        <taxon>Chordata</taxon>
        <taxon>Craniata</taxon>
        <taxon>Vertebrata</taxon>
        <taxon>Euteleostomi</taxon>
        <taxon>Actinopterygii</taxon>
        <taxon>Neopterygii</taxon>
        <taxon>Teleostei</taxon>
        <taxon>Neoteleostei</taxon>
        <taxon>Acanthomorphata</taxon>
        <taxon>Eupercaria</taxon>
        <taxon>Tetraodontiformes</taxon>
        <taxon>Molidae</taxon>
        <taxon>Mola</taxon>
    </lineage>
</organism>
<evidence type="ECO:0000313" key="4">
    <source>
        <dbReference type="Ensembl" id="ENSMMOP00000014107.1"/>
    </source>
</evidence>
<reference evidence="4" key="2">
    <citation type="submission" date="2025-09" db="UniProtKB">
        <authorList>
            <consortium name="Ensembl"/>
        </authorList>
    </citation>
    <scope>IDENTIFICATION</scope>
</reference>
<dbReference type="Proteomes" id="UP000261620">
    <property type="component" value="Unplaced"/>
</dbReference>
<proteinExistence type="inferred from homology"/>
<dbReference type="PANTHER" id="PTHR16181">
    <property type="entry name" value="PROTEIN FAM83A-RELATED"/>
    <property type="match status" value="1"/>
</dbReference>
<dbReference type="InterPro" id="IPR012461">
    <property type="entry name" value="SACK1"/>
</dbReference>
<reference evidence="4" key="1">
    <citation type="submission" date="2025-08" db="UniProtKB">
        <authorList>
            <consortium name="Ensembl"/>
        </authorList>
    </citation>
    <scope>IDENTIFICATION</scope>
</reference>
<dbReference type="GO" id="GO:0007165">
    <property type="term" value="P:signal transduction"/>
    <property type="evidence" value="ECO:0007669"/>
    <property type="project" value="TreeGrafter"/>
</dbReference>
<feature type="domain" description="Scaffolding anchor of CK1" evidence="3">
    <location>
        <begin position="17"/>
        <end position="280"/>
    </location>
</feature>
<name>A0A3Q3WNV9_MOLML</name>
<evidence type="ECO:0000256" key="1">
    <source>
        <dbReference type="ARBA" id="ARBA00006937"/>
    </source>
</evidence>
<protein>
    <recommendedName>
        <fullName evidence="3">Scaffolding anchor of CK1 domain-containing protein</fullName>
    </recommendedName>
</protein>
<dbReference type="GO" id="GO:0019901">
    <property type="term" value="F:protein kinase binding"/>
    <property type="evidence" value="ECO:0007669"/>
    <property type="project" value="TreeGrafter"/>
</dbReference>
<sequence>MSNSQEQSLDENTVFLPVHESSPQFLYCETERQAVERLLDAGPEAFYSSVGTGRSGCFLSSEEVSQISSWAQDYRFSRLQAQRETHGEISGSGTDDLRSTYFPSSSDTPTPNLELGWPERGPWTPKESIMVHTSPPAEGEPAVREIIRWHLQKASKVIAIVTDGLTDCTVIGDLHNAASRGVAVYIILNQSLWFELELVILQNMRVRVLGGKTFCSRTGRMVVGEMKDKFLLVDIETVIHGSYSLTWTDAHLHRQLITVLRGAVIDSFDREFRILFAASLPVPDDWRTAGTPAEGTHQLKDLSNLRFQKHLPLEPEITSPPSPPADSLLDWEAMGVVQRDICFPDKAWLSPQRPLILRVPQSESFSCLSDLMKRIQPQLSTSGPLKKGSKAAVSEFSQSVVDLSTHTSVSVCIHHISLHEEKERYLHNNFIRFTEGKASNHAACFGFICLVWKYPPVPPQQWTVHRQRLKITAISIF</sequence>
<feature type="compositionally biased region" description="Polar residues" evidence="2">
    <location>
        <begin position="101"/>
        <end position="111"/>
    </location>
</feature>
<dbReference type="Ensembl" id="ENSMMOT00000014336.1">
    <property type="protein sequence ID" value="ENSMMOP00000014107.1"/>
    <property type="gene ID" value="ENSMMOG00000010801.1"/>
</dbReference>
<dbReference type="InterPro" id="IPR050944">
    <property type="entry name" value="FAM83"/>
</dbReference>